<organism evidence="1">
    <name type="scientific">Candidatus Moduliflexus flocculans</name>
    <dbReference type="NCBI Taxonomy" id="1499966"/>
    <lineage>
        <taxon>Bacteria</taxon>
        <taxon>Candidatus Moduliflexota</taxon>
        <taxon>Candidatus Moduliflexia</taxon>
        <taxon>Candidatus Moduliflexales</taxon>
        <taxon>Candidatus Moduliflexaceae</taxon>
    </lineage>
</organism>
<dbReference type="AlphaFoldDB" id="A0A0S6W3U3"/>
<protein>
    <submittedName>
        <fullName evidence="1">Uncharacterized protein</fullName>
    </submittedName>
</protein>
<proteinExistence type="predicted"/>
<name>A0A0S6W3U3_9BACT</name>
<keyword evidence="2" id="KW-1185">Reference proteome</keyword>
<evidence type="ECO:0000313" key="2">
    <source>
        <dbReference type="Proteomes" id="UP000030700"/>
    </source>
</evidence>
<dbReference type="STRING" id="1499966.U14_04398"/>
<accession>A0A0S6W3U3</accession>
<dbReference type="EMBL" id="DF820459">
    <property type="protein sequence ID" value="GAK53138.1"/>
    <property type="molecule type" value="Genomic_DNA"/>
</dbReference>
<evidence type="ECO:0000313" key="1">
    <source>
        <dbReference type="EMBL" id="GAK53138.1"/>
    </source>
</evidence>
<sequence>MPQNNNNVGTVNPHIYFGLIVTGDSEKGHLPNLFKSLMSTGCCTFKIIGQVPQRRPITSEQKKLKKIGKGSLIPDRDEDFVKIARRFFQDYPCGFVLLIDDMDGWEERASDVFKRYRLGLNTMLNSEQQQRAAVHFLVNMLEAYYFAEANAINNALKLDPPLTDYAGDVETIPNPKHQLKNLHHEFNEVRDGGEILKKLDVEHVLSRPETCAWLRTLFAWCVKILEDHPYYSLLPDSPSRKYCLAHGTYSPVTQGQ</sequence>
<reference evidence="1" key="1">
    <citation type="journal article" date="2015" name="PeerJ">
        <title>First genomic representation of candidate bacterial phylum KSB3 points to enhanced environmental sensing as a trigger of wastewater bulking.</title>
        <authorList>
            <person name="Sekiguchi Y."/>
            <person name="Ohashi A."/>
            <person name="Parks D.H."/>
            <person name="Yamauchi T."/>
            <person name="Tyson G.W."/>
            <person name="Hugenholtz P."/>
        </authorList>
    </citation>
    <scope>NUCLEOTIDE SEQUENCE [LARGE SCALE GENOMIC DNA]</scope>
</reference>
<gene>
    <name evidence="1" type="ORF">U14_04398</name>
</gene>
<dbReference type="HOGENOM" id="CLU_1084443_0_0_0"/>
<dbReference type="Proteomes" id="UP000030700">
    <property type="component" value="Unassembled WGS sequence"/>
</dbReference>